<dbReference type="EMBL" id="BKCJ010008395">
    <property type="protein sequence ID" value="GEU82002.1"/>
    <property type="molecule type" value="Genomic_DNA"/>
</dbReference>
<sequence>MVVRVSTSGYDFPGIWRAVVEVAKHEGVIMDAFAIILKEKLYMKASKKPTAVKVTYILHMKENMKALKNLLLLNWLHLVQNVSSLAAVSIWYKSWLDLRLIRFGTKGGSARSLHLRVSVVCESVPAKTVVFLEEMMNKESSRECQLADLVNEGREMVREIEFFVGKLMRDARRMSSRLQRKFRNRQLSGQLRNGMRMRDIYIRELRTSAMSDEVLESIEILKRVQLDDMKKASRFLLMAREIQSKVFEKNTFIARLLEV</sequence>
<protein>
    <submittedName>
        <fullName evidence="2">Uncharacterized protein</fullName>
    </submittedName>
</protein>
<keyword evidence="1" id="KW-1133">Transmembrane helix</keyword>
<evidence type="ECO:0000256" key="1">
    <source>
        <dbReference type="SAM" id="Phobius"/>
    </source>
</evidence>
<name>A0A6L2NA38_TANCI</name>
<dbReference type="AlphaFoldDB" id="A0A6L2NA38"/>
<keyword evidence="1" id="KW-0812">Transmembrane</keyword>
<feature type="transmembrane region" description="Helical" evidence="1">
    <location>
        <begin position="70"/>
        <end position="92"/>
    </location>
</feature>
<comment type="caution">
    <text evidence="2">The sequence shown here is derived from an EMBL/GenBank/DDBJ whole genome shotgun (WGS) entry which is preliminary data.</text>
</comment>
<accession>A0A6L2NA38</accession>
<gene>
    <name evidence="2" type="ORF">Tci_053980</name>
</gene>
<organism evidence="2">
    <name type="scientific">Tanacetum cinerariifolium</name>
    <name type="common">Dalmatian daisy</name>
    <name type="synonym">Chrysanthemum cinerariifolium</name>
    <dbReference type="NCBI Taxonomy" id="118510"/>
    <lineage>
        <taxon>Eukaryota</taxon>
        <taxon>Viridiplantae</taxon>
        <taxon>Streptophyta</taxon>
        <taxon>Embryophyta</taxon>
        <taxon>Tracheophyta</taxon>
        <taxon>Spermatophyta</taxon>
        <taxon>Magnoliopsida</taxon>
        <taxon>eudicotyledons</taxon>
        <taxon>Gunneridae</taxon>
        <taxon>Pentapetalae</taxon>
        <taxon>asterids</taxon>
        <taxon>campanulids</taxon>
        <taxon>Asterales</taxon>
        <taxon>Asteraceae</taxon>
        <taxon>Asteroideae</taxon>
        <taxon>Anthemideae</taxon>
        <taxon>Anthemidinae</taxon>
        <taxon>Tanacetum</taxon>
    </lineage>
</organism>
<evidence type="ECO:0000313" key="2">
    <source>
        <dbReference type="EMBL" id="GEU82002.1"/>
    </source>
</evidence>
<keyword evidence="1" id="KW-0472">Membrane</keyword>
<reference evidence="2" key="1">
    <citation type="journal article" date="2019" name="Sci. Rep.">
        <title>Draft genome of Tanacetum cinerariifolium, the natural source of mosquito coil.</title>
        <authorList>
            <person name="Yamashiro T."/>
            <person name="Shiraishi A."/>
            <person name="Satake H."/>
            <person name="Nakayama K."/>
        </authorList>
    </citation>
    <scope>NUCLEOTIDE SEQUENCE</scope>
</reference>
<proteinExistence type="predicted"/>